<name>A0ABN9MPE3_9NEOB</name>
<evidence type="ECO:0000256" key="1">
    <source>
        <dbReference type="ARBA" id="ARBA00007133"/>
    </source>
</evidence>
<evidence type="ECO:0000256" key="2">
    <source>
        <dbReference type="ARBA" id="ARBA00019577"/>
    </source>
</evidence>
<organism evidence="5 6">
    <name type="scientific">Ranitomeya imitator</name>
    <name type="common">mimic poison frog</name>
    <dbReference type="NCBI Taxonomy" id="111125"/>
    <lineage>
        <taxon>Eukaryota</taxon>
        <taxon>Metazoa</taxon>
        <taxon>Chordata</taxon>
        <taxon>Craniata</taxon>
        <taxon>Vertebrata</taxon>
        <taxon>Euteleostomi</taxon>
        <taxon>Amphibia</taxon>
        <taxon>Batrachia</taxon>
        <taxon>Anura</taxon>
        <taxon>Neobatrachia</taxon>
        <taxon>Hyloidea</taxon>
        <taxon>Dendrobatidae</taxon>
        <taxon>Dendrobatinae</taxon>
        <taxon>Ranitomeya</taxon>
    </lineage>
</organism>
<accession>A0ABN9MPE3</accession>
<keyword evidence="6" id="KW-1185">Reference proteome</keyword>
<comment type="caution">
    <text evidence="5">The sequence shown here is derived from an EMBL/GenBank/DDBJ whole genome shotgun (WGS) entry which is preliminary data.</text>
</comment>
<comment type="similarity">
    <text evidence="1">Belongs to the BLOC1S1 family.</text>
</comment>
<gene>
    <name evidence="5" type="ORF">RIMI_LOCUS23286960</name>
</gene>
<proteinExistence type="inferred from homology"/>
<evidence type="ECO:0000313" key="6">
    <source>
        <dbReference type="Proteomes" id="UP001176940"/>
    </source>
</evidence>
<dbReference type="Proteomes" id="UP001176940">
    <property type="component" value="Unassembled WGS sequence"/>
</dbReference>
<comment type="catalytic activity">
    <reaction evidence="3">
        <text>L-lysyl-[protein] + acetyl-CoA = N(6)-acetyl-L-lysyl-[protein] + CoA + H(+)</text>
        <dbReference type="Rhea" id="RHEA:45948"/>
        <dbReference type="Rhea" id="RHEA-COMP:9752"/>
        <dbReference type="Rhea" id="RHEA-COMP:10731"/>
        <dbReference type="ChEBI" id="CHEBI:15378"/>
        <dbReference type="ChEBI" id="CHEBI:29969"/>
        <dbReference type="ChEBI" id="CHEBI:57287"/>
        <dbReference type="ChEBI" id="CHEBI:57288"/>
        <dbReference type="ChEBI" id="CHEBI:61930"/>
    </reaction>
    <physiologicalReaction direction="left-to-right" evidence="3">
        <dbReference type="Rhea" id="RHEA:45949"/>
    </physiologicalReaction>
</comment>
<evidence type="ECO:0000313" key="5">
    <source>
        <dbReference type="EMBL" id="CAJ0968654.1"/>
    </source>
</evidence>
<dbReference type="EMBL" id="CAUEEQ010079502">
    <property type="protein sequence ID" value="CAJ0968654.1"/>
    <property type="molecule type" value="Genomic_DNA"/>
</dbReference>
<dbReference type="PANTHER" id="PTHR13073:SF0">
    <property type="entry name" value="BIOGENESIS OF LYSOSOME-RELATED ORGANELLES COMPLEX 1 SUBUNIT 1"/>
    <property type="match status" value="1"/>
</dbReference>
<dbReference type="InterPro" id="IPR009395">
    <property type="entry name" value="BLOC1S1"/>
</dbReference>
<sequence>MSMDDTWEGWALGGQTGNQYRNNILAVGRVAQAYVNQRKLDHEVKILQTQASQFAKQTTQWISLVENFNQALKIHLMLKLTCHFDSPGLYEFRFVKKLTVTSKPRLPFILNGAKGAQAAITAHCRSEQSREIVTLLCPEHDSALPGRGLKEIGDVENWARSIEKDMRIIATALEYKFVSVLYCTVQNLIFLAGKKLCQKRTFRFTKC</sequence>
<dbReference type="Pfam" id="PF06320">
    <property type="entry name" value="GCN5L1"/>
    <property type="match status" value="2"/>
</dbReference>
<dbReference type="PANTHER" id="PTHR13073">
    <property type="entry name" value="BLOC-1 COMPLEX SUBUNIT 1"/>
    <property type="match status" value="1"/>
</dbReference>
<evidence type="ECO:0000256" key="4">
    <source>
        <dbReference type="ARBA" id="ARBA00050048"/>
    </source>
</evidence>
<evidence type="ECO:0000256" key="3">
    <source>
        <dbReference type="ARBA" id="ARBA00047787"/>
    </source>
</evidence>
<reference evidence="5" key="1">
    <citation type="submission" date="2023-07" db="EMBL/GenBank/DDBJ databases">
        <authorList>
            <person name="Stuckert A."/>
        </authorList>
    </citation>
    <scope>NUCLEOTIDE SEQUENCE</scope>
</reference>
<protein>
    <recommendedName>
        <fullName evidence="2">Biogenesis of lysosome-related organelles complex 1 subunit 1</fullName>
    </recommendedName>
    <alternativeName>
        <fullName evidence="4">Protein acetyltransferase BLOC1S1</fullName>
    </alternativeName>
</protein>